<dbReference type="CDD" id="cd06253">
    <property type="entry name" value="M14_ASTE_ASPA-like"/>
    <property type="match status" value="1"/>
</dbReference>
<evidence type="ECO:0000313" key="7">
    <source>
        <dbReference type="Proteomes" id="UP000184185"/>
    </source>
</evidence>
<sequence>MKELLESIEDVVRLSLPVDERFVITKHRFMADRKKRQKRICIVTGIHGDELEGQYVCYELSRRIREQVDSLNGIVDIYPAMNPFGIDSITRGIPAFDLDMNRIFPGNLDGDMNEYLAYKIIEELEGADLVIDIHASNIFLTEVPQIRINELNADVLVPIAKKANMDLIWVHGASTVLESTLAYSLNSKGTKTLVVEMGVGMRITEEYGNQLTDGIFSLMSELGIWTGEVPEIRNAIVAYDADGEDVCYLNAPCSGIYMKEKDHGSRVKKGESVGKIINPLSGAVLAEITAPEKGMIFTVREYPVVEEGSLMGRILKEKVLLENQV</sequence>
<dbReference type="Gene3D" id="3.40.630.10">
    <property type="entry name" value="Zn peptidases"/>
    <property type="match status" value="1"/>
</dbReference>
<dbReference type="RefSeq" id="WP_072918832.1">
    <property type="nucleotide sequence ID" value="NZ_FQYQ01000024.1"/>
</dbReference>
<dbReference type="AlphaFoldDB" id="A0A1M6JLL0"/>
<evidence type="ECO:0000256" key="3">
    <source>
        <dbReference type="ARBA" id="ARBA00022801"/>
    </source>
</evidence>
<evidence type="ECO:0000313" key="6">
    <source>
        <dbReference type="EMBL" id="SHJ47573.1"/>
    </source>
</evidence>
<evidence type="ECO:0000256" key="2">
    <source>
        <dbReference type="ARBA" id="ARBA00022723"/>
    </source>
</evidence>
<comment type="cofactor">
    <cofactor evidence="1">
        <name>Zn(2+)</name>
        <dbReference type="ChEBI" id="CHEBI:29105"/>
    </cofactor>
</comment>
<evidence type="ECO:0000259" key="5">
    <source>
        <dbReference type="Pfam" id="PF24827"/>
    </source>
</evidence>
<dbReference type="PANTHER" id="PTHR37326">
    <property type="entry name" value="BLL3975 PROTEIN"/>
    <property type="match status" value="1"/>
</dbReference>
<proteinExistence type="predicted"/>
<dbReference type="Pfam" id="PF24827">
    <property type="entry name" value="AstE_AspA_cat"/>
    <property type="match status" value="1"/>
</dbReference>
<name>A0A1M6JLL0_PSEXY</name>
<reference evidence="6 7" key="1">
    <citation type="submission" date="2016-11" db="EMBL/GenBank/DDBJ databases">
        <authorList>
            <person name="Jaros S."/>
            <person name="Januszkiewicz K."/>
            <person name="Wedrychowicz H."/>
        </authorList>
    </citation>
    <scope>NUCLEOTIDE SEQUENCE [LARGE SCALE GENOMIC DNA]</scope>
    <source>
        <strain evidence="6 7">DSM 14809</strain>
    </source>
</reference>
<dbReference type="InterPro" id="IPR053138">
    <property type="entry name" value="N-alpha-Ac-DABA_deacetylase"/>
</dbReference>
<gene>
    <name evidence="6" type="ORF">SAMN02745725_02633</name>
</gene>
<keyword evidence="2" id="KW-0479">Metal-binding</keyword>
<dbReference type="PANTHER" id="PTHR37326:SF1">
    <property type="entry name" value="BLL3975 PROTEIN"/>
    <property type="match status" value="1"/>
</dbReference>
<dbReference type="OrthoDB" id="9782876at2"/>
<evidence type="ECO:0000256" key="4">
    <source>
        <dbReference type="ARBA" id="ARBA00022833"/>
    </source>
</evidence>
<keyword evidence="3" id="KW-0378">Hydrolase</keyword>
<dbReference type="SUPFAM" id="SSF53187">
    <property type="entry name" value="Zn-dependent exopeptidases"/>
    <property type="match status" value="1"/>
</dbReference>
<keyword evidence="7" id="KW-1185">Reference proteome</keyword>
<organism evidence="6 7">
    <name type="scientific">Pseudobutyrivibrio xylanivorans DSM 14809</name>
    <dbReference type="NCBI Taxonomy" id="1123012"/>
    <lineage>
        <taxon>Bacteria</taxon>
        <taxon>Bacillati</taxon>
        <taxon>Bacillota</taxon>
        <taxon>Clostridia</taxon>
        <taxon>Lachnospirales</taxon>
        <taxon>Lachnospiraceae</taxon>
        <taxon>Pseudobutyrivibrio</taxon>
    </lineage>
</organism>
<feature type="domain" description="Succinylglutamate desuccinylase/Aspartoacylase catalytic" evidence="5">
    <location>
        <begin position="37"/>
        <end position="221"/>
    </location>
</feature>
<accession>A0A1M6JLL0</accession>
<evidence type="ECO:0000256" key="1">
    <source>
        <dbReference type="ARBA" id="ARBA00001947"/>
    </source>
</evidence>
<dbReference type="GO" id="GO:0046872">
    <property type="term" value="F:metal ion binding"/>
    <property type="evidence" value="ECO:0007669"/>
    <property type="project" value="UniProtKB-KW"/>
</dbReference>
<dbReference type="EMBL" id="FQYQ01000024">
    <property type="protein sequence ID" value="SHJ47573.1"/>
    <property type="molecule type" value="Genomic_DNA"/>
</dbReference>
<protein>
    <recommendedName>
        <fullName evidence="5">Succinylglutamate desuccinylase/Aspartoacylase catalytic domain-containing protein</fullName>
    </recommendedName>
</protein>
<dbReference type="InterPro" id="IPR055438">
    <property type="entry name" value="AstE_AspA_cat"/>
</dbReference>
<keyword evidence="4" id="KW-0862">Zinc</keyword>
<dbReference type="GO" id="GO:0016788">
    <property type="term" value="F:hydrolase activity, acting on ester bonds"/>
    <property type="evidence" value="ECO:0007669"/>
    <property type="project" value="InterPro"/>
</dbReference>
<dbReference type="STRING" id="185007.SAMN02910350_02649"/>
<dbReference type="Proteomes" id="UP000184185">
    <property type="component" value="Unassembled WGS sequence"/>
</dbReference>